<accession>A0A172XQQ7</accession>
<dbReference type="EMBL" id="CP015199">
    <property type="protein sequence ID" value="ANF49244.1"/>
    <property type="molecule type" value="Genomic_DNA"/>
</dbReference>
<evidence type="ECO:0000313" key="2">
    <source>
        <dbReference type="Proteomes" id="UP000077824"/>
    </source>
</evidence>
<protein>
    <recommendedName>
        <fullName evidence="3">Sugar-binding protein</fullName>
    </recommendedName>
</protein>
<evidence type="ECO:0008006" key="3">
    <source>
        <dbReference type="Google" id="ProtNLM"/>
    </source>
</evidence>
<organism evidence="1 2">
    <name type="scientific">Chryseobacterium glaciei</name>
    <dbReference type="NCBI Taxonomy" id="1685010"/>
    <lineage>
        <taxon>Bacteria</taxon>
        <taxon>Pseudomonadati</taxon>
        <taxon>Bacteroidota</taxon>
        <taxon>Flavobacteriia</taxon>
        <taxon>Flavobacteriales</taxon>
        <taxon>Weeksellaceae</taxon>
        <taxon>Chryseobacterium group</taxon>
        <taxon>Chryseobacterium</taxon>
    </lineage>
</organism>
<dbReference type="KEGG" id="chh:A0O34_01125"/>
<dbReference type="STRING" id="1685010.A0O34_01125"/>
<proteinExistence type="predicted"/>
<reference evidence="1 2" key="1">
    <citation type="submission" date="2016-04" db="EMBL/GenBank/DDBJ databases">
        <title>Complete Genome Sequence of Chryseobacterium sp. IHBB 10212.</title>
        <authorList>
            <person name="Pal M."/>
            <person name="Swarnkar M.K."/>
            <person name="Kaushal K."/>
            <person name="Chhibber S."/>
            <person name="Singh A.K."/>
            <person name="Gulati A."/>
        </authorList>
    </citation>
    <scope>NUCLEOTIDE SEQUENCE [LARGE SCALE GENOMIC DNA]</scope>
    <source>
        <strain evidence="1 2">IHBB 10212</strain>
    </source>
</reference>
<sequence>MLSYHVYYSQAQSQNAGVTQPVPTASSLAAYNNSPVSIQTGIPNISYPLMNVPTNNKLVNVSLGLNYHAGNTSGDQWVGNVGKGWSLLGPGVISREVMAEFDEKYDDASAFGYKKNVFKDLYNFSTPEESGKFRIIRDTLNNTFQVVKLTNYSSKVEYFRNSNTATLITDSFMVTSNTGIKYKFQKYDTSRMLVTGGFNPAHGYLMGRKLYRSAFYLTSILDENDQELVKYNYLKETKYVLGHEADQRIESENHRLSSIEIKDHGIIEINYSKNETLDKKNDIFGIDNIILKTPNNLFVKKYKLEYSAPLMLRMLNSFSQVDANENTIEKYQFSYKDVASPYLENGSGFVTNVLDKVLLPSGGSIEYNFDMVPYYYYDVIKTIPAPLMPYGATSFEKANNAGKKYFFTITTEKEIIIDATDTAALSGYTWGINFYKKVGTTFQLLPAFSMGVVAGITPNPDDNLVQTRIFSTGEYYAELSCEWNVSLMAPIVINAYHKVGEPTEEHIKTASTTGVPRIKNIKYFDLPASNINSSSTPSKIEEYEYNFFDIPIESSGYYVDGGALNDGMTAAAPSMIYKNVRVSQGNNTGYTKYYFKTPGDYPPIIVQNEQFWPNYNITRGGLLEKTEVYNALNQKQSESVFDYTIQDFDGPEYSLPGGSFRVKTVWAKEEKVTSRNYLDSGVAETKKEVVKNSNNYGTHLERITSFDGTIQETTYQYALDKNNQKLITANIIGIPLETTSIVKKNISDAGKLVSRAETKYENTANKFPSSAISYDTQNTISEEVTFNRYDSKGNLEQYTTKEGIPVSVVWGYNKTQPIVKIEGATYDQISSYLSDIVSKSDADVDAGSEQALQNALDLFRNNTNLGNYQITTYVYDPLIGMKSMTPPSGIRELYKYDNANRLDQIVDENGKVLKKYKYNYKH</sequence>
<gene>
    <name evidence="1" type="ORF">A0O34_01125</name>
</gene>
<dbReference type="Proteomes" id="UP000077824">
    <property type="component" value="Chromosome"/>
</dbReference>
<dbReference type="AlphaFoldDB" id="A0A172XQQ7"/>
<evidence type="ECO:0000313" key="1">
    <source>
        <dbReference type="EMBL" id="ANF49244.1"/>
    </source>
</evidence>
<keyword evidence="2" id="KW-1185">Reference proteome</keyword>
<name>A0A172XQQ7_9FLAO</name>